<accession>A0A0J6V9P1</accession>
<comment type="caution">
    <text evidence="1">The sequence shown here is derived from an EMBL/GenBank/DDBJ whole genome shotgun (WGS) entry which is preliminary data.</text>
</comment>
<dbReference type="Proteomes" id="UP000036513">
    <property type="component" value="Unassembled WGS sequence"/>
</dbReference>
<evidence type="ECO:0000313" key="2">
    <source>
        <dbReference type="Proteomes" id="UP000036513"/>
    </source>
</evidence>
<sequence>MGSGLLVGEIEYLKVDRYTTNAASDLEGIDAFIDKVAEELRPGTLLPVGGVPDPGFAGLVVSARPRRGVETGYERVPRWALVPEFPGQLASPCGCDRVGERHT</sequence>
<evidence type="ECO:0000313" key="1">
    <source>
        <dbReference type="EMBL" id="KMO66934.1"/>
    </source>
</evidence>
<dbReference type="EMBL" id="JYNL01000071">
    <property type="protein sequence ID" value="KMO66934.1"/>
    <property type="molecule type" value="Genomic_DNA"/>
</dbReference>
<protein>
    <submittedName>
        <fullName evidence="1">Uncharacterized protein</fullName>
    </submittedName>
</protein>
<keyword evidence="2" id="KW-1185">Reference proteome</keyword>
<reference evidence="1 2" key="1">
    <citation type="journal article" date="2015" name="Genome Biol. Evol.">
        <title>Characterization of Three Mycobacterium spp. with Potential Use in Bioremediation by Genome Sequencing and Comparative Genomics.</title>
        <authorList>
            <person name="Das S."/>
            <person name="Pettersson B.M."/>
            <person name="Behra P.R."/>
            <person name="Ramesh M."/>
            <person name="Dasgupta S."/>
            <person name="Bhattacharya A."/>
            <person name="Kirsebom L.A."/>
        </authorList>
    </citation>
    <scope>NUCLEOTIDE SEQUENCE [LARGE SCALE GENOMIC DNA]</scope>
    <source>
        <strain evidence="1 2">DSM 43826</strain>
    </source>
</reference>
<gene>
    <name evidence="1" type="ORF">MCHLDSM_07278</name>
</gene>
<name>A0A0J6V9P1_9MYCO</name>
<organism evidence="1 2">
    <name type="scientific">Mycolicibacterium chlorophenolicum</name>
    <dbReference type="NCBI Taxonomy" id="37916"/>
    <lineage>
        <taxon>Bacteria</taxon>
        <taxon>Bacillati</taxon>
        <taxon>Actinomycetota</taxon>
        <taxon>Actinomycetes</taxon>
        <taxon>Mycobacteriales</taxon>
        <taxon>Mycobacteriaceae</taxon>
        <taxon>Mycolicibacterium</taxon>
    </lineage>
</organism>
<dbReference type="AlphaFoldDB" id="A0A0J6V9P1"/>
<proteinExistence type="predicted"/>